<dbReference type="Pfam" id="PF10974">
    <property type="entry name" value="DUF2804"/>
    <property type="match status" value="1"/>
</dbReference>
<dbReference type="PANTHER" id="PTHR35868:SF4">
    <property type="entry name" value="DUF2804 DOMAIN-CONTAINING PROTEIN"/>
    <property type="match status" value="1"/>
</dbReference>
<dbReference type="EMBL" id="NPDY01000044">
    <property type="protein sequence ID" value="PJZ68010.1"/>
    <property type="molecule type" value="Genomic_DNA"/>
</dbReference>
<name>A0A2M9ZI05_9LEPT</name>
<protein>
    <recommendedName>
        <fullName evidence="5">DUF2804 domain-containing protein</fullName>
    </recommendedName>
</protein>
<sequence length="340" mass="39762">MHRIIGTDNQVGYGVWDTPIEFNYKDFKLLNFFGREVKGLRKKFAFHTFNYLGFLMEDCLVGIAAVSLGYAYNVFAYLYKYDEGKLFEFDTKGPDFGVALKFPANPDEYQIDFQKGSSFLRIHKSHSEGLLQIDAKFKGKLEISGEFPYSLSTHHPLRVLNPSEPTRWTFTEKCSPLVPNRLSVIYQGKQLVNRLDKVSLVYDWSGGYLRRETNWYWAAFSAILPNDTKIGANFAALVNESFFSENAFWINGKRQRVDRCIFDFSQADPYRPWRLWDEEGRLRLEFKPEGERSQKVNLLFTKLYFRQFVGKFSGAFRPNGGKEIPFQDVWGFTEFHRSLW</sequence>
<keyword evidence="3" id="KW-1185">Reference proteome</keyword>
<dbReference type="RefSeq" id="WP_100715569.1">
    <property type="nucleotide sequence ID" value="NZ_NPDY01000044.1"/>
</dbReference>
<dbReference type="PANTHER" id="PTHR35868">
    <property type="entry name" value="DUF2804 DOMAIN-CONTAINING PROTEIN-RELATED"/>
    <property type="match status" value="1"/>
</dbReference>
<gene>
    <name evidence="1" type="ORF">CH360_18440</name>
    <name evidence="2" type="ORF">CH373_18425</name>
</gene>
<dbReference type="EMBL" id="NPDZ01000030">
    <property type="protein sequence ID" value="PJZ71641.1"/>
    <property type="molecule type" value="Genomic_DNA"/>
</dbReference>
<evidence type="ECO:0000313" key="1">
    <source>
        <dbReference type="EMBL" id="PJZ68010.1"/>
    </source>
</evidence>
<dbReference type="AlphaFoldDB" id="A0A2M9ZI05"/>
<accession>A0A2M9ZI05</accession>
<evidence type="ECO:0000313" key="4">
    <source>
        <dbReference type="Proteomes" id="UP000231990"/>
    </source>
</evidence>
<dbReference type="Proteomes" id="UP000231990">
    <property type="component" value="Unassembled WGS sequence"/>
</dbReference>
<dbReference type="InterPro" id="IPR021243">
    <property type="entry name" value="DUF2804"/>
</dbReference>
<evidence type="ECO:0000313" key="3">
    <source>
        <dbReference type="Proteomes" id="UP000231962"/>
    </source>
</evidence>
<proteinExistence type="predicted"/>
<reference evidence="3 4" key="1">
    <citation type="submission" date="2017-07" db="EMBL/GenBank/DDBJ databases">
        <title>Leptospira spp. isolated from tropical soils.</title>
        <authorList>
            <person name="Thibeaux R."/>
            <person name="Iraola G."/>
            <person name="Ferres I."/>
            <person name="Bierque E."/>
            <person name="Girault D."/>
            <person name="Soupe-Gilbert M.-E."/>
            <person name="Picardeau M."/>
            <person name="Goarant C."/>
        </authorList>
    </citation>
    <scope>NUCLEOTIDE SEQUENCE [LARGE SCALE GENOMIC DNA]</scope>
    <source>
        <strain evidence="2 4">FH1-B-B1</strain>
        <strain evidence="1 3">FH1-B-C1</strain>
    </source>
</reference>
<evidence type="ECO:0000313" key="2">
    <source>
        <dbReference type="EMBL" id="PJZ71641.1"/>
    </source>
</evidence>
<dbReference type="OrthoDB" id="5413160at2"/>
<comment type="caution">
    <text evidence="2">The sequence shown here is derived from an EMBL/GenBank/DDBJ whole genome shotgun (WGS) entry which is preliminary data.</text>
</comment>
<evidence type="ECO:0008006" key="5">
    <source>
        <dbReference type="Google" id="ProtNLM"/>
    </source>
</evidence>
<dbReference type="Proteomes" id="UP000231962">
    <property type="component" value="Unassembled WGS sequence"/>
</dbReference>
<organism evidence="2 4">
    <name type="scientific">Leptospira perolatii</name>
    <dbReference type="NCBI Taxonomy" id="2023191"/>
    <lineage>
        <taxon>Bacteria</taxon>
        <taxon>Pseudomonadati</taxon>
        <taxon>Spirochaetota</taxon>
        <taxon>Spirochaetia</taxon>
        <taxon>Leptospirales</taxon>
        <taxon>Leptospiraceae</taxon>
        <taxon>Leptospira</taxon>
    </lineage>
</organism>